<feature type="region of interest" description="Disordered" evidence="1">
    <location>
        <begin position="394"/>
        <end position="420"/>
    </location>
</feature>
<feature type="compositionally biased region" description="Low complexity" evidence="1">
    <location>
        <begin position="136"/>
        <end position="147"/>
    </location>
</feature>
<evidence type="ECO:0000313" key="3">
    <source>
        <dbReference type="EMBL" id="KVI03006.1"/>
    </source>
</evidence>
<evidence type="ECO:0000259" key="2">
    <source>
        <dbReference type="Pfam" id="PF14309"/>
    </source>
</evidence>
<feature type="region of interest" description="Disordered" evidence="1">
    <location>
        <begin position="110"/>
        <end position="179"/>
    </location>
</feature>
<proteinExistence type="predicted"/>
<dbReference type="OMA" id="HWRRSKE"/>
<dbReference type="Proteomes" id="UP000243975">
    <property type="component" value="Unassembled WGS sequence"/>
</dbReference>
<dbReference type="STRING" id="59895.A0A103Y5S1"/>
<dbReference type="Pfam" id="PF14309">
    <property type="entry name" value="DUF4378"/>
    <property type="match status" value="1"/>
</dbReference>
<dbReference type="InterPro" id="IPR025486">
    <property type="entry name" value="DUF4378"/>
</dbReference>
<reference evidence="3 4" key="1">
    <citation type="journal article" date="2016" name="Sci. Rep.">
        <title>The genome sequence of the outbreeding globe artichoke constructed de novo incorporating a phase-aware low-pass sequencing strategy of F1 progeny.</title>
        <authorList>
            <person name="Scaglione D."/>
            <person name="Reyes-Chin-Wo S."/>
            <person name="Acquadro A."/>
            <person name="Froenicke L."/>
            <person name="Portis E."/>
            <person name="Beitel C."/>
            <person name="Tirone M."/>
            <person name="Mauro R."/>
            <person name="Lo Monaco A."/>
            <person name="Mauromicale G."/>
            <person name="Faccioli P."/>
            <person name="Cattivelli L."/>
            <person name="Rieseberg L."/>
            <person name="Michelmore R."/>
            <person name="Lanteri S."/>
        </authorList>
    </citation>
    <scope>NUCLEOTIDE SEQUENCE [LARGE SCALE GENOMIC DNA]</scope>
    <source>
        <strain evidence="3">2C</strain>
    </source>
</reference>
<gene>
    <name evidence="3" type="ORF">Ccrd_018705</name>
</gene>
<organism evidence="3 4">
    <name type="scientific">Cynara cardunculus var. scolymus</name>
    <name type="common">Globe artichoke</name>
    <name type="synonym">Cynara scolymus</name>
    <dbReference type="NCBI Taxonomy" id="59895"/>
    <lineage>
        <taxon>Eukaryota</taxon>
        <taxon>Viridiplantae</taxon>
        <taxon>Streptophyta</taxon>
        <taxon>Embryophyta</taxon>
        <taxon>Tracheophyta</taxon>
        <taxon>Spermatophyta</taxon>
        <taxon>Magnoliopsida</taxon>
        <taxon>eudicotyledons</taxon>
        <taxon>Gunneridae</taxon>
        <taxon>Pentapetalae</taxon>
        <taxon>asterids</taxon>
        <taxon>campanulids</taxon>
        <taxon>Asterales</taxon>
        <taxon>Asteraceae</taxon>
        <taxon>Carduoideae</taxon>
        <taxon>Cardueae</taxon>
        <taxon>Carduinae</taxon>
        <taxon>Cynara</taxon>
    </lineage>
</organism>
<comment type="caution">
    <text evidence="3">The sequence shown here is derived from an EMBL/GenBank/DDBJ whole genome shotgun (WGS) entry which is preliminary data.</text>
</comment>
<dbReference type="AlphaFoldDB" id="A0A103Y5S1"/>
<sequence>MGGFFHLTDLKQGRMARKFGTQKKNVGGLEAPRNSLELSVETCQSHYPPQDGQHKYQEPQDWSETSCYPDEAPMKKLINDEMLKRAKNRANSPSIVARLMGVDTLPLDTKSVTQRTEEKKEIPANDLSKEKLTRCSSVGSGISPSKSFRQTRLDSFHVDEDSDPDEWSGSSKKLMPREHPQEEELQKFKKEFEAWQSARFKECSKIVEHGSTPGQWMAQENLNNEKMALYANSGTKGQKLQDLKKSRSLKAGLHDRSNSYEFLSPDDKRSFPMRRKTLSEDFKSSLLRPDQETGAYSTPTRIVILRPGFDNISYPEEPWAASSSGASEDRNNIEDFLEEVKERLKFELQGKTFKRGGVVRGGGIETPYSERPSDPKQIAQRIAKQVRESVTKDLGANLLRSESTRSYRGESQCSGASSPEFISRDTRRLLSERLRNVLKRESHSNTLMDVENTSKSSILNRTLQSSDILKDENDIQSKSFRCGPDDMNMILQRDLSPINLVRSLSAPVSGTSFGKLLLEDRHVVTGAHIRRKHETNEKLTMKVKKQRKDKFNLKERVSSFKYSISLRARLFARKIHSATEFRDNDRSFVKDIMNGPTVTMNFAERPVRTPTTDTFLVSFKFPPSPASVCSSIHEDFYRAAYCVSPSTTPGAVTSDDNDLPQPFRDISSNLNELRKQLHQLETGRSEETVTEDQSFESDMVELEDEDEAYVRDLLIASGLYDNSFDKSLSRWDTFAKPITSRVFQQVEESHKHKMNHIEPKEQADQKEAHHKVLLDLLNEILSTILAPPIHISKFGRKVARLPRGNTLLNQVWGMLREYLHPPIDKSFYFFDTMVARDLRSMPWSELVSEDIDALTKEVECQIIRDLVEETVKDMGDDYGNRKV</sequence>
<dbReference type="Gramene" id="KVI03006">
    <property type="protein sequence ID" value="KVI03006"/>
    <property type="gene ID" value="Ccrd_018705"/>
</dbReference>
<evidence type="ECO:0000256" key="1">
    <source>
        <dbReference type="SAM" id="MobiDB-lite"/>
    </source>
</evidence>
<keyword evidence="4" id="KW-1185">Reference proteome</keyword>
<dbReference type="PANTHER" id="PTHR40836">
    <property type="entry name" value="RB1-INDUCIBLE COILED-COIL PROTEIN"/>
    <property type="match status" value="1"/>
</dbReference>
<name>A0A103Y5S1_CYNCS</name>
<feature type="compositionally biased region" description="Basic and acidic residues" evidence="1">
    <location>
        <begin position="115"/>
        <end position="133"/>
    </location>
</feature>
<evidence type="ECO:0000313" key="4">
    <source>
        <dbReference type="Proteomes" id="UP000243975"/>
    </source>
</evidence>
<accession>A0A103Y5S1</accession>
<dbReference type="PANTHER" id="PTHR40836:SF4">
    <property type="entry name" value="RB1-INDUCIBLE COILED-COIL PROTEIN"/>
    <property type="match status" value="1"/>
</dbReference>
<feature type="domain" description="DUF4378" evidence="2">
    <location>
        <begin position="707"/>
        <end position="869"/>
    </location>
</feature>
<protein>
    <recommendedName>
        <fullName evidence="2">DUF4378 domain-containing protein</fullName>
    </recommendedName>
</protein>
<dbReference type="EMBL" id="LEKV01002597">
    <property type="protein sequence ID" value="KVI03006.1"/>
    <property type="molecule type" value="Genomic_DNA"/>
</dbReference>